<organism evidence="5 6">
    <name type="scientific">Ravibacter arvi</name>
    <dbReference type="NCBI Taxonomy" id="2051041"/>
    <lineage>
        <taxon>Bacteria</taxon>
        <taxon>Pseudomonadati</taxon>
        <taxon>Bacteroidota</taxon>
        <taxon>Cytophagia</taxon>
        <taxon>Cytophagales</taxon>
        <taxon>Spirosomataceae</taxon>
        <taxon>Ravibacter</taxon>
    </lineage>
</organism>
<dbReference type="InterPro" id="IPR036821">
    <property type="entry name" value="Peptide_deformylase_sf"/>
</dbReference>
<proteinExistence type="inferred from homology"/>
<dbReference type="HAMAP" id="MF_00163">
    <property type="entry name" value="Pep_deformylase"/>
    <property type="match status" value="1"/>
</dbReference>
<dbReference type="Pfam" id="PF01327">
    <property type="entry name" value="Pep_deformylase"/>
    <property type="match status" value="1"/>
</dbReference>
<dbReference type="Gene3D" id="3.90.45.10">
    <property type="entry name" value="Peptide deformylase"/>
    <property type="match status" value="1"/>
</dbReference>
<comment type="function">
    <text evidence="4">Removes the formyl group from the N-terminal Met of newly synthesized proteins. Requires at least a dipeptide for an efficient rate of reaction. N-terminal L-methionine is a prerequisite for activity but the enzyme has broad specificity at other positions.</text>
</comment>
<dbReference type="NCBIfam" id="NF001159">
    <property type="entry name" value="PRK00150.1-3"/>
    <property type="match status" value="1"/>
</dbReference>
<feature type="binding site" evidence="4">
    <location>
        <position position="156"/>
    </location>
    <ligand>
        <name>Fe cation</name>
        <dbReference type="ChEBI" id="CHEBI:24875"/>
    </ligand>
</feature>
<comment type="similarity">
    <text evidence="1 4">Belongs to the polypeptide deformylase family.</text>
</comment>
<keyword evidence="4" id="KW-0408">Iron</keyword>
<evidence type="ECO:0000256" key="1">
    <source>
        <dbReference type="ARBA" id="ARBA00010759"/>
    </source>
</evidence>
<dbReference type="EMBL" id="BAABEY010000020">
    <property type="protein sequence ID" value="GAA4439102.1"/>
    <property type="molecule type" value="Genomic_DNA"/>
</dbReference>
<reference evidence="6" key="1">
    <citation type="journal article" date="2019" name="Int. J. Syst. Evol. Microbiol.">
        <title>The Global Catalogue of Microorganisms (GCM) 10K type strain sequencing project: providing services to taxonomists for standard genome sequencing and annotation.</title>
        <authorList>
            <consortium name="The Broad Institute Genomics Platform"/>
            <consortium name="The Broad Institute Genome Sequencing Center for Infectious Disease"/>
            <person name="Wu L."/>
            <person name="Ma J."/>
        </authorList>
    </citation>
    <scope>NUCLEOTIDE SEQUENCE [LARGE SCALE GENOMIC DNA]</scope>
    <source>
        <strain evidence="6">JCM 31920</strain>
    </source>
</reference>
<comment type="caution">
    <text evidence="5">The sequence shown here is derived from an EMBL/GenBank/DDBJ whole genome shotgun (WGS) entry which is preliminary data.</text>
</comment>
<evidence type="ECO:0000313" key="6">
    <source>
        <dbReference type="Proteomes" id="UP001501508"/>
    </source>
</evidence>
<comment type="cofactor">
    <cofactor evidence="4">
        <name>Fe(2+)</name>
        <dbReference type="ChEBI" id="CHEBI:29033"/>
    </cofactor>
    <text evidence="4">Binds 1 Fe(2+) ion.</text>
</comment>
<keyword evidence="3 4" id="KW-0378">Hydrolase</keyword>
<dbReference type="EC" id="3.5.1.88" evidence="4"/>
<dbReference type="NCBIfam" id="TIGR00079">
    <property type="entry name" value="pept_deformyl"/>
    <property type="match status" value="1"/>
</dbReference>
<dbReference type="RefSeq" id="WP_345028617.1">
    <property type="nucleotide sequence ID" value="NZ_BAABEY010000020.1"/>
</dbReference>
<dbReference type="PANTHER" id="PTHR10458">
    <property type="entry name" value="PEPTIDE DEFORMYLASE"/>
    <property type="match status" value="1"/>
</dbReference>
<accession>A0ABP8LX48</accession>
<evidence type="ECO:0000256" key="3">
    <source>
        <dbReference type="ARBA" id="ARBA00022801"/>
    </source>
</evidence>
<dbReference type="PIRSF" id="PIRSF004749">
    <property type="entry name" value="Pep_def"/>
    <property type="match status" value="1"/>
</dbReference>
<keyword evidence="6" id="KW-1185">Reference proteome</keyword>
<name>A0ABP8LX48_9BACT</name>
<feature type="active site" evidence="4">
    <location>
        <position position="153"/>
    </location>
</feature>
<feature type="binding site" evidence="4">
    <location>
        <position position="152"/>
    </location>
    <ligand>
        <name>Fe cation</name>
        <dbReference type="ChEBI" id="CHEBI:24875"/>
    </ligand>
</feature>
<dbReference type="SUPFAM" id="SSF56420">
    <property type="entry name" value="Peptide deformylase"/>
    <property type="match status" value="1"/>
</dbReference>
<evidence type="ECO:0000256" key="2">
    <source>
        <dbReference type="ARBA" id="ARBA00022723"/>
    </source>
</evidence>
<feature type="binding site" evidence="4">
    <location>
        <position position="110"/>
    </location>
    <ligand>
        <name>Fe cation</name>
        <dbReference type="ChEBI" id="CHEBI:24875"/>
    </ligand>
</feature>
<evidence type="ECO:0000256" key="4">
    <source>
        <dbReference type="HAMAP-Rule" id="MF_00163"/>
    </source>
</evidence>
<keyword evidence="4" id="KW-0648">Protein biosynthesis</keyword>
<gene>
    <name evidence="4 5" type="primary">def</name>
    <name evidence="5" type="ORF">GCM10023091_20810</name>
</gene>
<dbReference type="CDD" id="cd00487">
    <property type="entry name" value="Pep_deformylase"/>
    <property type="match status" value="1"/>
</dbReference>
<dbReference type="PANTHER" id="PTHR10458:SF22">
    <property type="entry name" value="PEPTIDE DEFORMYLASE"/>
    <property type="match status" value="1"/>
</dbReference>
<dbReference type="PRINTS" id="PR01576">
    <property type="entry name" value="PDEFORMYLASE"/>
</dbReference>
<dbReference type="InterPro" id="IPR023635">
    <property type="entry name" value="Peptide_deformylase"/>
</dbReference>
<keyword evidence="2 4" id="KW-0479">Metal-binding</keyword>
<dbReference type="Proteomes" id="UP001501508">
    <property type="component" value="Unassembled WGS sequence"/>
</dbReference>
<comment type="catalytic activity">
    <reaction evidence="4">
        <text>N-terminal N-formyl-L-methionyl-[peptide] + H2O = N-terminal L-methionyl-[peptide] + formate</text>
        <dbReference type="Rhea" id="RHEA:24420"/>
        <dbReference type="Rhea" id="RHEA-COMP:10639"/>
        <dbReference type="Rhea" id="RHEA-COMP:10640"/>
        <dbReference type="ChEBI" id="CHEBI:15377"/>
        <dbReference type="ChEBI" id="CHEBI:15740"/>
        <dbReference type="ChEBI" id="CHEBI:49298"/>
        <dbReference type="ChEBI" id="CHEBI:64731"/>
        <dbReference type="EC" id="3.5.1.88"/>
    </reaction>
</comment>
<sequence>MIYPIIAYGDPILRKVTRPVEQGEADIKAIAENMFETMYNASGVGLAAPQVGLDIRIFVVDGSPMAGDDEEEGDDDEPLEHPELVGFKKVFINPQILEESGEPWAFEEGCLSIPGLRADVLRPAEVKIRYQDTDFNTYEEVFTGIAARIIQHEYDHLEGKLFVDYLPALKKQMIKKRLTNISKGIVDADYKMKFHLRK</sequence>
<evidence type="ECO:0000313" key="5">
    <source>
        <dbReference type="EMBL" id="GAA4439102.1"/>
    </source>
</evidence>
<protein>
    <recommendedName>
        <fullName evidence="4">Peptide deformylase</fullName>
        <shortName evidence="4">PDF</shortName>
        <ecNumber evidence="4">3.5.1.88</ecNumber>
    </recommendedName>
    <alternativeName>
        <fullName evidence="4">Polypeptide deformylase</fullName>
    </alternativeName>
</protein>